<keyword evidence="8" id="KW-1185">Reference proteome</keyword>
<proteinExistence type="inferred from homology"/>
<accession>A0ABU2LEF6</accession>
<reference evidence="8" key="1">
    <citation type="submission" date="2023-07" db="EMBL/GenBank/DDBJ databases">
        <title>30 novel species of actinomycetes from the DSMZ collection.</title>
        <authorList>
            <person name="Nouioui I."/>
        </authorList>
    </citation>
    <scope>NUCLEOTIDE SEQUENCE [LARGE SCALE GENOMIC DNA]</scope>
    <source>
        <strain evidence="8">DSM 44917</strain>
    </source>
</reference>
<name>A0ABU2LEF6_9ACTN</name>
<comment type="caution">
    <text evidence="7">The sequence shown here is derived from an EMBL/GenBank/DDBJ whole genome shotgun (WGS) entry which is preliminary data.</text>
</comment>
<dbReference type="PANTHER" id="PTHR42689:SF1">
    <property type="entry name" value="ACETYL-COA ACYLTRANSFERASE FADA2 (3-KETOACYL-COA THIOLASE) (BETA-KETOTHIOLASE)-RELATED"/>
    <property type="match status" value="1"/>
</dbReference>
<dbReference type="Gene3D" id="3.40.47.10">
    <property type="match status" value="1"/>
</dbReference>
<evidence type="ECO:0000256" key="3">
    <source>
        <dbReference type="ARBA" id="ARBA00023315"/>
    </source>
</evidence>
<dbReference type="PIRSF" id="PIRSF000429">
    <property type="entry name" value="Ac-CoA_Ac_transf"/>
    <property type="match status" value="1"/>
</dbReference>
<dbReference type="NCBIfam" id="NF006740">
    <property type="entry name" value="PRK09268.1"/>
    <property type="match status" value="1"/>
</dbReference>
<dbReference type="Pfam" id="PF02803">
    <property type="entry name" value="Thiolase_C"/>
    <property type="match status" value="1"/>
</dbReference>
<evidence type="ECO:0000256" key="4">
    <source>
        <dbReference type="RuleBase" id="RU003557"/>
    </source>
</evidence>
<feature type="domain" description="Thiolase C-terminal" evidence="6">
    <location>
        <begin position="286"/>
        <end position="431"/>
    </location>
</feature>
<dbReference type="PANTHER" id="PTHR42689">
    <property type="entry name" value="ACETYL-COA ACYLTRANSFERASE FADA2 (3-KETOACYL-COA THIOLASE) (BETA-KETOTHIOLASE)-RELATED"/>
    <property type="match status" value="1"/>
</dbReference>
<dbReference type="InterPro" id="IPR002155">
    <property type="entry name" value="Thiolase"/>
</dbReference>
<feature type="domain" description="Thiolase N-terminal" evidence="5">
    <location>
        <begin position="8"/>
        <end position="277"/>
    </location>
</feature>
<organism evidence="7 8">
    <name type="scientific">Streptomyces boetiae</name>
    <dbReference type="NCBI Taxonomy" id="3075541"/>
    <lineage>
        <taxon>Bacteria</taxon>
        <taxon>Bacillati</taxon>
        <taxon>Actinomycetota</taxon>
        <taxon>Actinomycetes</taxon>
        <taxon>Kitasatosporales</taxon>
        <taxon>Streptomycetaceae</taxon>
        <taxon>Streptomyces</taxon>
    </lineage>
</organism>
<dbReference type="SUPFAM" id="SSF53901">
    <property type="entry name" value="Thiolase-like"/>
    <property type="match status" value="2"/>
</dbReference>
<dbReference type="NCBIfam" id="TIGR01930">
    <property type="entry name" value="AcCoA-C-Actrans"/>
    <property type="match status" value="1"/>
</dbReference>
<gene>
    <name evidence="7" type="ORF">RM780_23880</name>
</gene>
<evidence type="ECO:0000259" key="5">
    <source>
        <dbReference type="Pfam" id="PF00108"/>
    </source>
</evidence>
<dbReference type="Proteomes" id="UP001183388">
    <property type="component" value="Unassembled WGS sequence"/>
</dbReference>
<keyword evidence="2 4" id="KW-0808">Transferase</keyword>
<dbReference type="GO" id="GO:0003985">
    <property type="term" value="F:acetyl-CoA C-acetyltransferase activity"/>
    <property type="evidence" value="ECO:0007669"/>
    <property type="project" value="UniProtKB-EC"/>
</dbReference>
<dbReference type="InterPro" id="IPR020617">
    <property type="entry name" value="Thiolase_C"/>
</dbReference>
<evidence type="ECO:0000259" key="6">
    <source>
        <dbReference type="Pfam" id="PF02803"/>
    </source>
</evidence>
<comment type="similarity">
    <text evidence="1 4">Belongs to the thiolase-like superfamily. Thiolase family.</text>
</comment>
<dbReference type="EC" id="2.3.1.9" evidence="7"/>
<dbReference type="CDD" id="cd00751">
    <property type="entry name" value="thiolase"/>
    <property type="match status" value="1"/>
</dbReference>
<evidence type="ECO:0000256" key="1">
    <source>
        <dbReference type="ARBA" id="ARBA00010982"/>
    </source>
</evidence>
<dbReference type="Pfam" id="PF00108">
    <property type="entry name" value="Thiolase_N"/>
    <property type="match status" value="1"/>
</dbReference>
<evidence type="ECO:0000313" key="8">
    <source>
        <dbReference type="Proteomes" id="UP001183388"/>
    </source>
</evidence>
<dbReference type="RefSeq" id="WP_311632942.1">
    <property type="nucleotide sequence ID" value="NZ_JAVREN010000051.1"/>
</dbReference>
<protein>
    <submittedName>
        <fullName evidence="7">Acetyl-CoA C-acetyltransferase</fullName>
        <ecNumber evidence="7">2.3.1.9</ecNumber>
    </submittedName>
</protein>
<sequence>MTAVGRRVAILGGNRIPFARSDGPYATASNQDMLTAALNGLVDRFGLDGRVLGEFVAGAVLKHSRDFNLARETVLGSKLDHRTPAYDIQQACGTGLEAVILVANKIALGQIEAGVAGGVDTASDAPLGINDDLRKVLLRARRQKTTPDRLKALSRVRPRHVVPDIPQNAEPRTGLSMGEHAALTAAEWRISREAQDELAATSHQRAAAAYERGFFEDLVTPFRGLTRDQNLRPDSSVEKLARLKPVFGKRGPNPTMTAGNSTPLTDGASTVLLASEEWAAEHGLPVLAYITYSRTAAVDYITGPDGLLTAPVFAVPKLLEAAGLTLEEVDLYEIHEAFASQTLATLAAWEDADFCRRRLGLEKALGTVDRDRLNVNGSSLATGHPFAATGGRIVATLAKLLHERSQGSEAPLRGLISICAAGGLGVTAILESPHSQQGS</sequence>
<dbReference type="InterPro" id="IPR016039">
    <property type="entry name" value="Thiolase-like"/>
</dbReference>
<evidence type="ECO:0000256" key="2">
    <source>
        <dbReference type="ARBA" id="ARBA00022679"/>
    </source>
</evidence>
<evidence type="ECO:0000313" key="7">
    <source>
        <dbReference type="EMBL" id="MDT0309970.1"/>
    </source>
</evidence>
<dbReference type="InterPro" id="IPR020616">
    <property type="entry name" value="Thiolase_N"/>
</dbReference>
<keyword evidence="3 4" id="KW-0012">Acyltransferase</keyword>
<dbReference type="EMBL" id="JAVREN010000051">
    <property type="protein sequence ID" value="MDT0309970.1"/>
    <property type="molecule type" value="Genomic_DNA"/>
</dbReference>
<dbReference type="InterPro" id="IPR050521">
    <property type="entry name" value="3-ketoacyl-CoA_Thiolase"/>
</dbReference>